<sequence length="102" mass="12421">MAFGIKKEELAEWKKKVRKGEIAFLTHYWYDERFPDYHSVTKVGCSNIKHLIEWGNENGLKMEWIHHHKDFPHFDLLGEKQVEILQKYQLTDHLRKFKLLKK</sequence>
<proteinExistence type="predicted"/>
<dbReference type="KEGG" id="apak:AP3564_14740"/>
<dbReference type="OrthoDB" id="2361368at2"/>
<dbReference type="Proteomes" id="UP000214606">
    <property type="component" value="Chromosome"/>
</dbReference>
<gene>
    <name evidence="1" type="ORF">AP3564_14740</name>
    <name evidence="2" type="ORF">AZI98_07640</name>
</gene>
<name>A0A165Y2W3_9BACI</name>
<evidence type="ECO:0000313" key="2">
    <source>
        <dbReference type="EMBL" id="KZN96671.1"/>
    </source>
</evidence>
<dbReference type="AlphaFoldDB" id="A0A165Y2W3"/>
<dbReference type="EMBL" id="LWBR01000017">
    <property type="protein sequence ID" value="KZN96671.1"/>
    <property type="molecule type" value="Genomic_DNA"/>
</dbReference>
<keyword evidence="3" id="KW-1185">Reference proteome</keyword>
<accession>A0A165Y2W3</accession>
<evidence type="ECO:0000313" key="4">
    <source>
        <dbReference type="Proteomes" id="UP000214606"/>
    </source>
</evidence>
<dbReference type="RefSeq" id="WP_063387687.1">
    <property type="nucleotide sequence ID" value="NZ_CP017703.1"/>
</dbReference>
<dbReference type="STRING" id="33936.AZI98_07640"/>
<organism evidence="2 3">
    <name type="scientific">Aeribacillus pallidus</name>
    <dbReference type="NCBI Taxonomy" id="33936"/>
    <lineage>
        <taxon>Bacteria</taxon>
        <taxon>Bacillati</taxon>
        <taxon>Bacillota</taxon>
        <taxon>Bacilli</taxon>
        <taxon>Bacillales</taxon>
        <taxon>Bacillaceae</taxon>
        <taxon>Aeribacillus</taxon>
    </lineage>
</organism>
<protein>
    <recommendedName>
        <fullName evidence="5">YneQ</fullName>
    </recommendedName>
</protein>
<reference evidence="1 4" key="2">
    <citation type="submission" date="2016-10" db="EMBL/GenBank/DDBJ databases">
        <title>The whole genome sequencing and assembly of Aeribacillus pallidus KCTC3564 strain.</title>
        <authorList>
            <person name="Lee Y.-J."/>
            <person name="Park M.-K."/>
            <person name="Yi H."/>
            <person name="Bahn Y.-S."/>
            <person name="Kim J.F."/>
            <person name="Lee D.-W."/>
        </authorList>
    </citation>
    <scope>NUCLEOTIDE SEQUENCE [LARGE SCALE GENOMIC DNA]</scope>
    <source>
        <strain evidence="1 4">KCTC3564</strain>
    </source>
</reference>
<evidence type="ECO:0000313" key="3">
    <source>
        <dbReference type="Proteomes" id="UP000076476"/>
    </source>
</evidence>
<reference evidence="2 3" key="1">
    <citation type="submission" date="2016-04" db="EMBL/GenBank/DDBJ databases">
        <title>Draft genome sequence of Aeribacillus pallidus 8m3 from petroleum reservoir.</title>
        <authorList>
            <person name="Poltaraus A.B."/>
            <person name="Nazina T.N."/>
            <person name="Tourova T.P."/>
            <person name="Malakho S.M."/>
            <person name="Korshunova A.V."/>
            <person name="Sokolova D.S."/>
        </authorList>
    </citation>
    <scope>NUCLEOTIDE SEQUENCE [LARGE SCALE GENOMIC DNA]</scope>
    <source>
        <strain evidence="2 3">8m3</strain>
    </source>
</reference>
<dbReference type="Proteomes" id="UP000076476">
    <property type="component" value="Unassembled WGS sequence"/>
</dbReference>
<dbReference type="EMBL" id="CP017703">
    <property type="protein sequence ID" value="ASS91302.1"/>
    <property type="molecule type" value="Genomic_DNA"/>
</dbReference>
<evidence type="ECO:0000313" key="1">
    <source>
        <dbReference type="EMBL" id="ASS91302.1"/>
    </source>
</evidence>
<evidence type="ECO:0008006" key="5">
    <source>
        <dbReference type="Google" id="ProtNLM"/>
    </source>
</evidence>